<dbReference type="GeneID" id="103395121"/>
<dbReference type="PANTHER" id="PTHR13366:SF0">
    <property type="entry name" value="HEAT REPEAT-CONTAINING PROTEIN 6"/>
    <property type="match status" value="1"/>
</dbReference>
<dbReference type="InterPro" id="IPR052107">
    <property type="entry name" value="HEAT6"/>
</dbReference>
<sequence>MYSSVVRYGLKDILPLKLKKDQKYMAPNGRSVSITPHEGGNQPCYLVSQTDSTRETLPGLRRNMAAQDVSTVPAVGYSGVCAPPPAVSANTASPGTDGWQHGSQSDAEKQFFRCASRIRALRADPACQHREELNLLFDELLSENYNKTFYPNINIQTEDVCSFLKHASRLVPLTQEHLVIKLCQLMHHLLNQLKVIMDEPTLDVLLKYTTGALKTCSTWTNADVLLALSTVVYGNGPLCHQHLGELLAEDGALMLYSAPSQPSIELRRVTLTCLANICLRVPGQPPLDDQYRSICFRVFLKTLQSPKPPSTDELFYCIVLQAAQKGLQYCLSGGKWKYGGGEELGSVLATLKRLMFQGTPGVSVEWPAVLYPAPLPQYEAPSAIKTADTPKPSESSKDGVVQGKPSGNKKKKPRGKGKKTSSEQSRRDDGDEDDRDFMFTPKKGSREEDNPLTKPSEPSLYPSWKRNNSDSEFSDQEGNAQSKLRYFLSLVREGALYSLLGVVKCVEKRTLYGYWSSFIPDSPVGGPPPLTLLTVVLKDTSPKVRACALQVLSAILDGSRQFLAAAEDTASPRTSYTPFSFLLATSIRELHRALSLALLAETAPQTLVQVIKSLAFLVANAPYHRLRPGLLSSLCKQIRPFVRHRDVNVRVCVLTLYGAMVSTQAPLPEVLLLLQQPDMANGSSGSTGSFTPQDSALSWRQRPGEDLSRTPVTSQRGSHTHSPQVLRTPGEKDASSLWLLQVCVSLVTQPREEQSDSEGGRAGGGAALEPPPVRLEALQVLCSLVRGYFSLTQKCLSEIKQLSICCLEESDPAMQLHGAMLLGVFGTGVIQQYKAENNTPDSLRVPLNQVVQLWSEVLSGPLNKVLQSDQHPKLQASVCDTLSSILPQAFAQLPDKTQLMCVTVLLGLTYSENYLVKTASVRALGIYILFPCLREDVMFVADTANAILAAFNDGSTNVRAKAAWSLGNLADVLIINMENLGMSFHDELSDMLLLKMLQVATRAAADKDKVKSNAVRVLGNLFNFLRRNQLTRPAFQRPVEDAVRALVKTIQSEPTMKVRWNACYALGNAFRNPALPLDSALWSSDVFSALCHVVTSCKNFKVRIRSAAALAVPARRECYGDTNRFSCVWHSLATALENSEDTNDFLEYRYSASLRHTLSQALLHLLSISQSQDMPFLAASLAGEEGRSIRQHLIKYLKSVEAGGEGGGVEGEKDTVGNHMNPQHRIESLLLTLNRLKVLKPEEEGKEREERAKGEVVEFFEDLMKTCEEL</sequence>
<dbReference type="Pfam" id="PF13251">
    <property type="entry name" value="DUF4042"/>
    <property type="match status" value="1"/>
</dbReference>
<feature type="compositionally biased region" description="Polar residues" evidence="2">
    <location>
        <begin position="682"/>
        <end position="698"/>
    </location>
</feature>
<dbReference type="STRING" id="244447.ENSCSEP00000015538"/>
<feature type="region of interest" description="Disordered" evidence="2">
    <location>
        <begin position="682"/>
        <end position="730"/>
    </location>
</feature>
<dbReference type="Proteomes" id="UP000265120">
    <property type="component" value="Chromosome 19"/>
</dbReference>
<evidence type="ECO:0000256" key="1">
    <source>
        <dbReference type="ARBA" id="ARBA00015263"/>
    </source>
</evidence>
<evidence type="ECO:0000256" key="2">
    <source>
        <dbReference type="SAM" id="MobiDB-lite"/>
    </source>
</evidence>
<feature type="compositionally biased region" description="Basic and acidic residues" evidence="2">
    <location>
        <begin position="420"/>
        <end position="429"/>
    </location>
</feature>
<dbReference type="FunCoup" id="A0A3P8VJU0">
    <property type="interactions" value="1147"/>
</dbReference>
<feature type="domain" description="DUF4042" evidence="3">
    <location>
        <begin position="491"/>
        <end position="670"/>
    </location>
</feature>
<feature type="region of interest" description="Disordered" evidence="2">
    <location>
        <begin position="385"/>
        <end position="477"/>
    </location>
</feature>
<name>A0A3P8VJU0_CYNSE</name>
<feature type="compositionally biased region" description="Basic residues" evidence="2">
    <location>
        <begin position="407"/>
        <end position="419"/>
    </location>
</feature>
<proteinExistence type="predicted"/>
<organism evidence="4 5">
    <name type="scientific">Cynoglossus semilaevis</name>
    <name type="common">Tongue sole</name>
    <dbReference type="NCBI Taxonomy" id="244447"/>
    <lineage>
        <taxon>Eukaryota</taxon>
        <taxon>Metazoa</taxon>
        <taxon>Chordata</taxon>
        <taxon>Craniata</taxon>
        <taxon>Vertebrata</taxon>
        <taxon>Euteleostomi</taxon>
        <taxon>Actinopterygii</taxon>
        <taxon>Neopterygii</taxon>
        <taxon>Teleostei</taxon>
        <taxon>Neoteleostei</taxon>
        <taxon>Acanthomorphata</taxon>
        <taxon>Carangaria</taxon>
        <taxon>Pleuronectiformes</taxon>
        <taxon>Pleuronectoidei</taxon>
        <taxon>Cynoglossidae</taxon>
        <taxon>Cynoglossinae</taxon>
        <taxon>Cynoglossus</taxon>
    </lineage>
</organism>
<protein>
    <recommendedName>
        <fullName evidence="1">HEAT repeat-containing protein 6</fullName>
    </recommendedName>
</protein>
<dbReference type="SUPFAM" id="SSF48371">
    <property type="entry name" value="ARM repeat"/>
    <property type="match status" value="2"/>
</dbReference>
<dbReference type="PANTHER" id="PTHR13366">
    <property type="entry name" value="MALARIA ANTIGEN-RELATED"/>
    <property type="match status" value="1"/>
</dbReference>
<dbReference type="InterPro" id="IPR025283">
    <property type="entry name" value="DUF4042"/>
</dbReference>
<dbReference type="InParanoid" id="A0A3P8VJU0"/>
<feature type="compositionally biased region" description="Polar residues" evidence="2">
    <location>
        <begin position="710"/>
        <end position="725"/>
    </location>
</feature>
<evidence type="ECO:0000259" key="3">
    <source>
        <dbReference type="Pfam" id="PF13251"/>
    </source>
</evidence>
<reference evidence="4" key="3">
    <citation type="submission" date="2025-09" db="UniProtKB">
        <authorList>
            <consortium name="Ensembl"/>
        </authorList>
    </citation>
    <scope>IDENTIFICATION</scope>
</reference>
<dbReference type="Ensembl" id="ENSCSET00000015727.1">
    <property type="protein sequence ID" value="ENSCSEP00000015538.1"/>
    <property type="gene ID" value="ENSCSEG00000009991.1"/>
</dbReference>
<dbReference type="AlphaFoldDB" id="A0A3P8VJU0"/>
<accession>A0A3P8VJU0</accession>
<dbReference type="OrthoDB" id="66533at2759"/>
<keyword evidence="5" id="KW-1185">Reference proteome</keyword>
<evidence type="ECO:0000313" key="4">
    <source>
        <dbReference type="Ensembl" id="ENSCSEP00000015538.1"/>
    </source>
</evidence>
<reference evidence="4" key="2">
    <citation type="submission" date="2025-08" db="UniProtKB">
        <authorList>
            <consortium name="Ensembl"/>
        </authorList>
    </citation>
    <scope>IDENTIFICATION</scope>
</reference>
<dbReference type="InterPro" id="IPR011989">
    <property type="entry name" value="ARM-like"/>
</dbReference>
<dbReference type="OMA" id="NIWDMEI"/>
<dbReference type="Gene3D" id="1.25.10.10">
    <property type="entry name" value="Leucine-rich Repeat Variant"/>
    <property type="match status" value="2"/>
</dbReference>
<dbReference type="GeneTree" id="ENSGT00390000016675"/>
<dbReference type="KEGG" id="csem:103395121"/>
<dbReference type="InterPro" id="IPR016024">
    <property type="entry name" value="ARM-type_fold"/>
</dbReference>
<reference evidence="4 5" key="1">
    <citation type="journal article" date="2014" name="Nat. Genet.">
        <title>Whole-genome sequence of a flatfish provides insights into ZW sex chromosome evolution and adaptation to a benthic lifestyle.</title>
        <authorList>
            <person name="Chen S."/>
            <person name="Zhang G."/>
            <person name="Shao C."/>
            <person name="Huang Q."/>
            <person name="Liu G."/>
            <person name="Zhang P."/>
            <person name="Song W."/>
            <person name="An N."/>
            <person name="Chalopin D."/>
            <person name="Volff J.N."/>
            <person name="Hong Y."/>
            <person name="Li Q."/>
            <person name="Sha Z."/>
            <person name="Zhou H."/>
            <person name="Xie M."/>
            <person name="Yu Q."/>
            <person name="Liu Y."/>
            <person name="Xiang H."/>
            <person name="Wang N."/>
            <person name="Wu K."/>
            <person name="Yang C."/>
            <person name="Zhou Q."/>
            <person name="Liao X."/>
            <person name="Yang L."/>
            <person name="Hu Q."/>
            <person name="Zhang J."/>
            <person name="Meng L."/>
            <person name="Jin L."/>
            <person name="Tian Y."/>
            <person name="Lian J."/>
            <person name="Yang J."/>
            <person name="Miao G."/>
            <person name="Liu S."/>
            <person name="Liang Z."/>
            <person name="Yan F."/>
            <person name="Li Y."/>
            <person name="Sun B."/>
            <person name="Zhang H."/>
            <person name="Zhang J."/>
            <person name="Zhu Y."/>
            <person name="Du M."/>
            <person name="Zhao Y."/>
            <person name="Schartl M."/>
            <person name="Tang Q."/>
            <person name="Wang J."/>
        </authorList>
    </citation>
    <scope>NUCLEOTIDE SEQUENCE</scope>
</reference>
<dbReference type="CTD" id="63897"/>
<dbReference type="RefSeq" id="XP_008330932.1">
    <property type="nucleotide sequence ID" value="XM_008332710.3"/>
</dbReference>
<evidence type="ECO:0000313" key="5">
    <source>
        <dbReference type="Proteomes" id="UP000265120"/>
    </source>
</evidence>